<dbReference type="EMBL" id="CALNXJ010000009">
    <property type="protein sequence ID" value="CAH3103269.1"/>
    <property type="molecule type" value="Genomic_DNA"/>
</dbReference>
<keyword evidence="3" id="KW-1185">Reference proteome</keyword>
<accession>A0AAU9W6X7</accession>
<dbReference type="AlphaFoldDB" id="A0AAU9W6X7"/>
<sequence>MTVISVLVQISCMSLGQMCLLCSTLNFVNAYKTAPGTVHPATLVSCLPQISSQIQKGQQQCAAEFFQEYCRVLGNTASQYQTQQLIPASCNLSFLQSFFFELRSEVMCSSCDNITSNTTMETILPLHITKGCTVQSFLKDYSNPVELESSYYCSR</sequence>
<evidence type="ECO:0000256" key="1">
    <source>
        <dbReference type="SAM" id="SignalP"/>
    </source>
</evidence>
<comment type="caution">
    <text evidence="2">The sequence shown here is derived from an EMBL/GenBank/DDBJ whole genome shotgun (WGS) entry which is preliminary data.</text>
</comment>
<feature type="chain" id="PRO_5043717787" evidence="1">
    <location>
        <begin position="31"/>
        <end position="155"/>
    </location>
</feature>
<dbReference type="Proteomes" id="UP001159428">
    <property type="component" value="Unassembled WGS sequence"/>
</dbReference>
<reference evidence="2 3" key="1">
    <citation type="submission" date="2022-05" db="EMBL/GenBank/DDBJ databases">
        <authorList>
            <consortium name="Genoscope - CEA"/>
            <person name="William W."/>
        </authorList>
    </citation>
    <scope>NUCLEOTIDE SEQUENCE [LARGE SCALE GENOMIC DNA]</scope>
</reference>
<keyword evidence="1" id="KW-0732">Signal</keyword>
<gene>
    <name evidence="2" type="ORF">PMEA_00034883</name>
</gene>
<name>A0AAU9W6X7_9CNID</name>
<evidence type="ECO:0000313" key="3">
    <source>
        <dbReference type="Proteomes" id="UP001159428"/>
    </source>
</evidence>
<dbReference type="SUPFAM" id="SSF54001">
    <property type="entry name" value="Cysteine proteinases"/>
    <property type="match status" value="1"/>
</dbReference>
<feature type="signal peptide" evidence="1">
    <location>
        <begin position="1"/>
        <end position="30"/>
    </location>
</feature>
<organism evidence="2 3">
    <name type="scientific">Pocillopora meandrina</name>
    <dbReference type="NCBI Taxonomy" id="46732"/>
    <lineage>
        <taxon>Eukaryota</taxon>
        <taxon>Metazoa</taxon>
        <taxon>Cnidaria</taxon>
        <taxon>Anthozoa</taxon>
        <taxon>Hexacorallia</taxon>
        <taxon>Scleractinia</taxon>
        <taxon>Astrocoeniina</taxon>
        <taxon>Pocilloporidae</taxon>
        <taxon>Pocillopora</taxon>
    </lineage>
</organism>
<dbReference type="CDD" id="cd02257">
    <property type="entry name" value="Peptidase_C19"/>
    <property type="match status" value="1"/>
</dbReference>
<proteinExistence type="predicted"/>
<dbReference type="Gene3D" id="3.90.70.10">
    <property type="entry name" value="Cysteine proteinases"/>
    <property type="match status" value="1"/>
</dbReference>
<evidence type="ECO:0000313" key="2">
    <source>
        <dbReference type="EMBL" id="CAH3103269.1"/>
    </source>
</evidence>
<dbReference type="InterPro" id="IPR038765">
    <property type="entry name" value="Papain-like_cys_pep_sf"/>
</dbReference>
<protein>
    <submittedName>
        <fullName evidence="2">Uncharacterized protein</fullName>
    </submittedName>
</protein>